<sequence>MRSYVSEKKSELTKENNYEKKKSEGYLIKKNEATDSIIFLKKNSSKNEENIRKSISDNIYMNLKKKKKINGDSIEDNLNKNSDKSENISEIKNNLSDLNNENMNVYNSDNKKKNFLIGHAVFFTPKKNLVNTSNEKKEIENKILHNLNDENNLNNHLLNNYKWYNNNDQKKNDIFNNTIMKSKDVLSNVNNASSNINNNYNTNNNNIHLNNNNNNNNFNYNINNNNNFGLNDKTLNINSSLTFKTHSINTSNLNNINFLQNSVNNNENNENKLDYLNVSQYSSEKKKDIVYLFQELLSYCECLKRSRKKSTEEINKIRISYNKVSDLLKETLKREKNSHIKIEELRNIIINYNQKFDQVKNSSEGTITNLNKNVQTLIDLNNSLEIEMNKIVNENQQLRKIAQNEFALNKEINDLRKQIENLNNEKISLINQIDSLRLENSKIENEKNVLLSDKTLLHCKIDELENGLKNKNNIFNENNILEKENNPFIINSDEEINEQLNNYLNLSHDQRTELFKNFLYHWRETNKAGQKFYEQSYLINQKN</sequence>
<comment type="caution">
    <text evidence="3">The sequence shown here is derived from an EMBL/GenBank/DDBJ whole genome shotgun (WGS) entry which is preliminary data.</text>
</comment>
<feature type="coiled-coil region" evidence="1">
    <location>
        <begin position="81"/>
        <end position="108"/>
    </location>
</feature>
<dbReference type="OMA" id="NLEMEMN"/>
<organism evidence="3 4">
    <name type="scientific">Plasmodium gallinaceum</name>
    <dbReference type="NCBI Taxonomy" id="5849"/>
    <lineage>
        <taxon>Eukaryota</taxon>
        <taxon>Sar</taxon>
        <taxon>Alveolata</taxon>
        <taxon>Apicomplexa</taxon>
        <taxon>Aconoidasida</taxon>
        <taxon>Haemosporida</taxon>
        <taxon>Plasmodiidae</taxon>
        <taxon>Plasmodium</taxon>
        <taxon>Plasmodium (Haemamoeba)</taxon>
    </lineage>
</organism>
<accession>A0A1J1GLS8</accession>
<evidence type="ECO:0000313" key="3">
    <source>
        <dbReference type="EMBL" id="CRG93366.1"/>
    </source>
</evidence>
<evidence type="ECO:0000313" key="4">
    <source>
        <dbReference type="Proteomes" id="UP000220797"/>
    </source>
</evidence>
<evidence type="ECO:0000256" key="1">
    <source>
        <dbReference type="SAM" id="Coils"/>
    </source>
</evidence>
<protein>
    <submittedName>
        <fullName evidence="3">Uncharacterized protein</fullName>
    </submittedName>
</protein>
<dbReference type="RefSeq" id="XP_028526188.1">
    <property type="nucleotide sequence ID" value="XM_028673444.1"/>
</dbReference>
<dbReference type="AlphaFoldDB" id="A0A1J1GLS8"/>
<dbReference type="GeneID" id="39729597"/>
<gene>
    <name evidence="3" type="ORF">PGAL8A_00107100</name>
</gene>
<dbReference type="Proteomes" id="UP000220797">
    <property type="component" value="Unassembled WGS sequence"/>
</dbReference>
<dbReference type="OrthoDB" id="377493at2759"/>
<proteinExistence type="predicted"/>
<name>A0A1J1GLS8_PLAGA</name>
<reference evidence="3" key="1">
    <citation type="submission" date="2015-04" db="EMBL/GenBank/DDBJ databases">
        <authorList>
            <consortium name="Pathogen Informatics"/>
        </authorList>
    </citation>
    <scope>NUCLEOTIDE SEQUENCE [LARGE SCALE GENOMIC DNA]</scope>
    <source>
        <strain evidence="3">8A</strain>
    </source>
</reference>
<dbReference type="EMBL" id="CVMV01000015">
    <property type="protein sequence ID" value="CRG93366.1"/>
    <property type="molecule type" value="Genomic_DNA"/>
</dbReference>
<keyword evidence="4" id="KW-1185">Reference proteome</keyword>
<feature type="region of interest" description="Disordered" evidence="2">
    <location>
        <begin position="1"/>
        <end position="22"/>
    </location>
</feature>
<keyword evidence="1" id="KW-0175">Coiled coil</keyword>
<dbReference type="VEuPathDB" id="PlasmoDB:PGAL8A_00107100"/>
<evidence type="ECO:0000256" key="2">
    <source>
        <dbReference type="SAM" id="MobiDB-lite"/>
    </source>
</evidence>
<feature type="coiled-coil region" evidence="1">
    <location>
        <begin position="342"/>
        <end position="453"/>
    </location>
</feature>